<dbReference type="Proteomes" id="UP000258927">
    <property type="component" value="Chromosome"/>
</dbReference>
<keyword evidence="2" id="KW-1185">Reference proteome</keyword>
<reference evidence="1 2" key="1">
    <citation type="submission" date="2017-05" db="EMBL/GenBank/DDBJ databases">
        <title>Genome Analysis of Maritalea myrionectae HL2708#5.</title>
        <authorList>
            <consortium name="Cotde Inc.-PKNU"/>
            <person name="Jang D."/>
            <person name="Oh H.-M."/>
        </authorList>
    </citation>
    <scope>NUCLEOTIDE SEQUENCE [LARGE SCALE GENOMIC DNA]</scope>
    <source>
        <strain evidence="1 2">HL2708#5</strain>
    </source>
</reference>
<accession>A0A2R4MEW2</accession>
<organism evidence="1 2">
    <name type="scientific">Maritalea myrionectae</name>
    <dbReference type="NCBI Taxonomy" id="454601"/>
    <lineage>
        <taxon>Bacteria</taxon>
        <taxon>Pseudomonadati</taxon>
        <taxon>Pseudomonadota</taxon>
        <taxon>Alphaproteobacteria</taxon>
        <taxon>Hyphomicrobiales</taxon>
        <taxon>Devosiaceae</taxon>
        <taxon>Maritalea</taxon>
    </lineage>
</organism>
<evidence type="ECO:0000313" key="1">
    <source>
        <dbReference type="EMBL" id="AVX04426.1"/>
    </source>
</evidence>
<protein>
    <submittedName>
        <fullName evidence="1">Uncharacterized protein</fullName>
    </submittedName>
</protein>
<dbReference type="AlphaFoldDB" id="A0A2R4MEW2"/>
<sequence length="38" mass="4361">MHQKLSFDVVKFSSNLVKLYLMYTDMTSQAVKLLRPGA</sequence>
<evidence type="ECO:0000313" key="2">
    <source>
        <dbReference type="Proteomes" id="UP000258927"/>
    </source>
</evidence>
<gene>
    <name evidence="1" type="ORF">MXMO3_01902</name>
</gene>
<dbReference type="KEGG" id="mmyr:MXMO3_01902"/>
<proteinExistence type="predicted"/>
<name>A0A2R4MEW2_9HYPH</name>
<dbReference type="EMBL" id="CP021330">
    <property type="protein sequence ID" value="AVX04426.1"/>
    <property type="molecule type" value="Genomic_DNA"/>
</dbReference>